<dbReference type="InterPro" id="IPR000014">
    <property type="entry name" value="PAS"/>
</dbReference>
<dbReference type="InterPro" id="IPR013655">
    <property type="entry name" value="PAS_fold_3"/>
</dbReference>
<feature type="domain" description="PAS" evidence="3">
    <location>
        <begin position="509"/>
        <end position="565"/>
    </location>
</feature>
<dbReference type="GO" id="GO:0016020">
    <property type="term" value="C:membrane"/>
    <property type="evidence" value="ECO:0007669"/>
    <property type="project" value="InterPro"/>
</dbReference>
<feature type="domain" description="PAC" evidence="4">
    <location>
        <begin position="568"/>
        <end position="620"/>
    </location>
</feature>
<dbReference type="InterPro" id="IPR035965">
    <property type="entry name" value="PAS-like_dom_sf"/>
</dbReference>
<evidence type="ECO:0000313" key="6">
    <source>
        <dbReference type="Proteomes" id="UP000575083"/>
    </source>
</evidence>
<dbReference type="Proteomes" id="UP000575083">
    <property type="component" value="Unassembled WGS sequence"/>
</dbReference>
<gene>
    <name evidence="5" type="ORF">HNP48_005305</name>
</gene>
<dbReference type="PRINTS" id="PR00260">
    <property type="entry name" value="CHEMTRNSDUCR"/>
</dbReference>
<feature type="domain" description="PAS" evidence="3">
    <location>
        <begin position="143"/>
        <end position="203"/>
    </location>
</feature>
<dbReference type="PANTHER" id="PTHR24422">
    <property type="entry name" value="CHEMOTAXIS PROTEIN METHYLTRANSFERASE"/>
    <property type="match status" value="1"/>
</dbReference>
<evidence type="ECO:0000313" key="5">
    <source>
        <dbReference type="EMBL" id="MBB6562592.1"/>
    </source>
</evidence>
<dbReference type="SUPFAM" id="SSF55785">
    <property type="entry name" value="PYP-like sensor domain (PAS domain)"/>
    <property type="match status" value="6"/>
</dbReference>
<dbReference type="InterPro" id="IPR004090">
    <property type="entry name" value="Chemotax_Me-accpt_rcpt"/>
</dbReference>
<dbReference type="SMART" id="SM00283">
    <property type="entry name" value="MA"/>
    <property type="match status" value="1"/>
</dbReference>
<dbReference type="CDD" id="cd00130">
    <property type="entry name" value="PAS"/>
    <property type="match status" value="6"/>
</dbReference>
<evidence type="ECO:0000259" key="2">
    <source>
        <dbReference type="PROSITE" id="PS50111"/>
    </source>
</evidence>
<protein>
    <submittedName>
        <fullName evidence="5">Methyl-accepting chemotaxis protein</fullName>
    </submittedName>
</protein>
<feature type="domain" description="PAC" evidence="4">
    <location>
        <begin position="446"/>
        <end position="498"/>
    </location>
</feature>
<dbReference type="SUPFAM" id="SSF58104">
    <property type="entry name" value="Methyl-accepting chemotaxis protein (MCP) signaling domain"/>
    <property type="match status" value="1"/>
</dbReference>
<accession>A0A7X0UBQ5</accession>
<name>A0A7X0UBQ5_9BURK</name>
<dbReference type="Pfam" id="PF13426">
    <property type="entry name" value="PAS_9"/>
    <property type="match status" value="2"/>
</dbReference>
<proteinExistence type="predicted"/>
<sequence length="1052" mass="116152">MLLDITSDRLLKVLEDGKPLPGATCKTLLRLVCALGRDRGLALLDADGTLVDASPGFWQLLAEPPPPSLGLRLQELFPGAEWPAAEGRASLQTPSRSGEMLHLERLALGDGSHLLLVEANGRQDGHPDTDAAKLAAIDRTQAVIEFDPEGNILTANANFCNTTGFSFEQIVGKHHRMFCLPDFAQSEAYERFWQDLGKGLPQAGQFQRVKADGSPLWLQATYTPIADAQGRIARVVKFCSDITADKRRALDNSGMIRAIDHTQAVIEFDMEGHIRHANTRFLQTMGYGLSEIQGQHHRMFCLPAYRESAEYASFWEALRNGESRSGEFMRVDSKGRPVWLQATYTPVPDENGQPYKVIKFASDITAAKLKSIEDDGKVAAIERSQGVIEFDLQGNILRANPNFLQLMDYALDEIQGQHHRIFVPRDEAQSAAYRAFWLKLGRGEYESGEYLRLAKNGRAVWIQATYNPILGVDGLPVKVVKYCSDVTDAKVASLEVQARMNAISASSCVLEMDREGTILNVNPLMEQASGFTRSEMVGKKESMFQMPEDLNSAKSHEVWNALRSGRAVREEFRRMGSGGREIWFSASLNPVMDLDGALSKVVMLGQDVTADKLERLDADSKLKAVSRSQAVIEFDLDGKVLGANENFLKLMDYHLDEIRGRHHRMFVAPELANSSEYQNFWERLARGEYEAGEYRRYGRGGKEVWIQATYNPVFDPSGKPVKIVKFAYDVTHTKLSNAEYAAKIAALDLSQAVIEFDLDGNVLRANRNFLAAMGYTLREIQGHHHSMFCTADYTQSPEYRDFWLRLGEGQFISGRFHRVGKFGRDVWIQASYNPVRDLQGQVVKVVKFAYDVTAEVKLQRFLTDQTATLSTSAQQLESSIHTITRNTDQATTSVQDTRKAAQASSDAVQQSIAAIGQIQQSAGKVADIVRVIGEIANQTNLLAFNAAIEAARAGQYGVGFSVVAAEVRKLAERSANAAKEIGGLIELSNQHIGTGANVSELAAQCLARMDQGIGQTAERVGEIAQATGQQHEVAGAVSAFVRDLRQSAAGMA</sequence>
<feature type="domain" description="Methyl-accepting transducer" evidence="2">
    <location>
        <begin position="870"/>
        <end position="1052"/>
    </location>
</feature>
<dbReference type="GO" id="GO:0007165">
    <property type="term" value="P:signal transduction"/>
    <property type="evidence" value="ECO:0007669"/>
    <property type="project" value="UniProtKB-KW"/>
</dbReference>
<evidence type="ECO:0000259" key="4">
    <source>
        <dbReference type="PROSITE" id="PS50113"/>
    </source>
</evidence>
<evidence type="ECO:0000256" key="1">
    <source>
        <dbReference type="PROSITE-ProRule" id="PRU00284"/>
    </source>
</evidence>
<feature type="domain" description="PAS" evidence="3">
    <location>
        <begin position="631"/>
        <end position="670"/>
    </location>
</feature>
<dbReference type="Gene3D" id="1.10.287.950">
    <property type="entry name" value="Methyl-accepting chemotaxis protein"/>
    <property type="match status" value="1"/>
</dbReference>
<dbReference type="GO" id="GO:0004888">
    <property type="term" value="F:transmembrane signaling receptor activity"/>
    <property type="evidence" value="ECO:0007669"/>
    <property type="project" value="InterPro"/>
</dbReference>
<reference evidence="5 6" key="1">
    <citation type="submission" date="2020-08" db="EMBL/GenBank/DDBJ databases">
        <title>Functional genomics of gut bacteria from endangered species of beetles.</title>
        <authorList>
            <person name="Carlos-Shanley C."/>
        </authorList>
    </citation>
    <scope>NUCLEOTIDE SEQUENCE [LARGE SCALE GENOMIC DNA]</scope>
    <source>
        <strain evidence="5 6">S00198</strain>
    </source>
</reference>
<dbReference type="InterPro" id="IPR004089">
    <property type="entry name" value="MCPsignal_dom"/>
</dbReference>
<dbReference type="InterPro" id="IPR050903">
    <property type="entry name" value="Bact_Chemotaxis_MeTrfase"/>
</dbReference>
<dbReference type="InterPro" id="IPR013656">
    <property type="entry name" value="PAS_4"/>
</dbReference>
<dbReference type="NCBIfam" id="TIGR00229">
    <property type="entry name" value="sensory_box"/>
    <property type="match status" value="6"/>
</dbReference>
<dbReference type="InterPro" id="IPR001610">
    <property type="entry name" value="PAC"/>
</dbReference>
<dbReference type="InterPro" id="IPR000700">
    <property type="entry name" value="PAS-assoc_C"/>
</dbReference>
<dbReference type="GO" id="GO:0006935">
    <property type="term" value="P:chemotaxis"/>
    <property type="evidence" value="ECO:0007669"/>
    <property type="project" value="InterPro"/>
</dbReference>
<dbReference type="SMART" id="SM00091">
    <property type="entry name" value="PAS"/>
    <property type="match status" value="6"/>
</dbReference>
<dbReference type="EMBL" id="JACHLK010000013">
    <property type="protein sequence ID" value="MBB6562592.1"/>
    <property type="molecule type" value="Genomic_DNA"/>
</dbReference>
<dbReference type="PANTHER" id="PTHR24422:SF10">
    <property type="entry name" value="CHEMOTAXIS PROTEIN METHYLTRANSFERASE 2"/>
    <property type="match status" value="1"/>
</dbReference>
<dbReference type="Pfam" id="PF08448">
    <property type="entry name" value="PAS_4"/>
    <property type="match status" value="1"/>
</dbReference>
<organism evidence="5 6">
    <name type="scientific">Acidovorax soli</name>
    <dbReference type="NCBI Taxonomy" id="592050"/>
    <lineage>
        <taxon>Bacteria</taxon>
        <taxon>Pseudomonadati</taxon>
        <taxon>Pseudomonadota</taxon>
        <taxon>Betaproteobacteria</taxon>
        <taxon>Burkholderiales</taxon>
        <taxon>Comamonadaceae</taxon>
        <taxon>Acidovorax</taxon>
    </lineage>
</organism>
<dbReference type="PROSITE" id="PS50112">
    <property type="entry name" value="PAS"/>
    <property type="match status" value="3"/>
</dbReference>
<evidence type="ECO:0000259" key="3">
    <source>
        <dbReference type="PROSITE" id="PS50112"/>
    </source>
</evidence>
<feature type="domain" description="PAC" evidence="4">
    <location>
        <begin position="810"/>
        <end position="864"/>
    </location>
</feature>
<dbReference type="Gene3D" id="3.30.450.20">
    <property type="entry name" value="PAS domain"/>
    <property type="match status" value="6"/>
</dbReference>
<dbReference type="Pfam" id="PF00015">
    <property type="entry name" value="MCPsignal"/>
    <property type="match status" value="1"/>
</dbReference>
<dbReference type="RefSeq" id="WP_311773862.1">
    <property type="nucleotide sequence ID" value="NZ_JACHLK010000013.1"/>
</dbReference>
<dbReference type="PROSITE" id="PS50111">
    <property type="entry name" value="CHEMOTAXIS_TRANSDUC_2"/>
    <property type="match status" value="1"/>
</dbReference>
<feature type="domain" description="PAC" evidence="4">
    <location>
        <begin position="690"/>
        <end position="742"/>
    </location>
</feature>
<dbReference type="Pfam" id="PF08447">
    <property type="entry name" value="PAS_3"/>
    <property type="match status" value="3"/>
</dbReference>
<feature type="domain" description="PAC" evidence="4">
    <location>
        <begin position="324"/>
        <end position="376"/>
    </location>
</feature>
<dbReference type="CDD" id="cd11386">
    <property type="entry name" value="MCP_signal"/>
    <property type="match status" value="1"/>
</dbReference>
<dbReference type="AlphaFoldDB" id="A0A7X0UBQ5"/>
<keyword evidence="1" id="KW-0807">Transducer</keyword>
<dbReference type="SMART" id="SM00086">
    <property type="entry name" value="PAC"/>
    <property type="match status" value="6"/>
</dbReference>
<feature type="domain" description="PAC" evidence="4">
    <location>
        <begin position="202"/>
        <end position="254"/>
    </location>
</feature>
<comment type="caution">
    <text evidence="5">The sequence shown here is derived from an EMBL/GenBank/DDBJ whole genome shotgun (WGS) entry which is preliminary data.</text>
</comment>
<dbReference type="PROSITE" id="PS50113">
    <property type="entry name" value="PAC"/>
    <property type="match status" value="6"/>
</dbReference>
<keyword evidence="6" id="KW-1185">Reference proteome</keyword>